<organism evidence="1 2">
    <name type="scientific">Gossypium arboreum</name>
    <name type="common">Tree cotton</name>
    <name type="synonym">Gossypium nanking</name>
    <dbReference type="NCBI Taxonomy" id="29729"/>
    <lineage>
        <taxon>Eukaryota</taxon>
        <taxon>Viridiplantae</taxon>
        <taxon>Streptophyta</taxon>
        <taxon>Embryophyta</taxon>
        <taxon>Tracheophyta</taxon>
        <taxon>Spermatophyta</taxon>
        <taxon>Magnoliopsida</taxon>
        <taxon>eudicotyledons</taxon>
        <taxon>Gunneridae</taxon>
        <taxon>Pentapetalae</taxon>
        <taxon>rosids</taxon>
        <taxon>malvids</taxon>
        <taxon>Malvales</taxon>
        <taxon>Malvaceae</taxon>
        <taxon>Malvoideae</taxon>
        <taxon>Gossypium</taxon>
    </lineage>
</organism>
<evidence type="ECO:0000313" key="1">
    <source>
        <dbReference type="EMBL" id="KAK5813291.1"/>
    </source>
</evidence>
<gene>
    <name evidence="1" type="ORF">PVK06_028739</name>
</gene>
<accession>A0ABR0P4R2</accession>
<name>A0ABR0P4R2_GOSAR</name>
<evidence type="ECO:0000313" key="2">
    <source>
        <dbReference type="Proteomes" id="UP001358586"/>
    </source>
</evidence>
<protein>
    <submittedName>
        <fullName evidence="1">Uncharacterized protein</fullName>
    </submittedName>
</protein>
<comment type="caution">
    <text evidence="1">The sequence shown here is derived from an EMBL/GenBank/DDBJ whole genome shotgun (WGS) entry which is preliminary data.</text>
</comment>
<reference evidence="1 2" key="1">
    <citation type="submission" date="2023-03" db="EMBL/GenBank/DDBJ databases">
        <title>WGS of Gossypium arboreum.</title>
        <authorList>
            <person name="Yu D."/>
        </authorList>
    </citation>
    <scope>NUCLEOTIDE SEQUENCE [LARGE SCALE GENOMIC DNA]</scope>
    <source>
        <tissue evidence="1">Leaf</tissue>
    </source>
</reference>
<sequence>MDRTTRSSGFIFCQQIVDAIGGLIGQVVKLDFQTDNRTRGRFVCLAIFINLDKPLASQVMDLCPTVALDRVPTRLPEKTSVLSDCTDGEAVEERRSEASIRGAEVFNNKAGGFKLRSVESIFYDDPALKANPGSGSLSEAVTVAIEMEKLGHSDGSVHQENFRKDMVLDEANRRGFSNEIRGVSNERIFNNIIAHFNLAFEGSKGTPITISEGVLDPGKHSAIRFKERLGGKDLIERSGRKASNVLRSRGSRFKASGNPRVSLAESIEEMAKLISHSTLSKDLVSGTESVALSTNGDTVIRQ</sequence>
<dbReference type="Proteomes" id="UP001358586">
    <property type="component" value="Chromosome 8"/>
</dbReference>
<dbReference type="EMBL" id="JARKNE010000008">
    <property type="protein sequence ID" value="KAK5813291.1"/>
    <property type="molecule type" value="Genomic_DNA"/>
</dbReference>
<keyword evidence="2" id="KW-1185">Reference proteome</keyword>
<proteinExistence type="predicted"/>